<gene>
    <name evidence="1" type="ORF">OM33_20655</name>
</gene>
<dbReference type="Proteomes" id="UP000030341">
    <property type="component" value="Chromosome 2"/>
</dbReference>
<organism evidence="1 2">
    <name type="scientific">Pseudoalteromonas piratica</name>
    <dbReference type="NCBI Taxonomy" id="1348114"/>
    <lineage>
        <taxon>Bacteria</taxon>
        <taxon>Pseudomonadati</taxon>
        <taxon>Pseudomonadota</taxon>
        <taxon>Gammaproteobacteria</taxon>
        <taxon>Alteromonadales</taxon>
        <taxon>Pseudoalteromonadaceae</taxon>
        <taxon>Pseudoalteromonas</taxon>
    </lineage>
</organism>
<dbReference type="KEGG" id="pseo:OM33_20655"/>
<evidence type="ECO:0000313" key="1">
    <source>
        <dbReference type="EMBL" id="AIY67708.1"/>
    </source>
</evidence>
<dbReference type="HOGENOM" id="CLU_182273_0_0_6"/>
<protein>
    <submittedName>
        <fullName evidence="1">Uncharacterized protein</fullName>
    </submittedName>
</protein>
<dbReference type="EMBL" id="CP009889">
    <property type="protein sequence ID" value="AIY67708.1"/>
    <property type="molecule type" value="Genomic_DNA"/>
</dbReference>
<keyword evidence="2" id="KW-1185">Reference proteome</keyword>
<proteinExistence type="predicted"/>
<accession>A0A0A7EME2</accession>
<dbReference type="STRING" id="1348114.OM33_20655"/>
<dbReference type="eggNOG" id="ENOG5031JX9">
    <property type="taxonomic scope" value="Bacteria"/>
</dbReference>
<sequence>MIEALKANPEKLNIVKTNVADYQDQQYLKKGFLLALERMEWLFEANLTIDEFCQQILADDYIGIRIRRYPLIFKGVLD</sequence>
<evidence type="ECO:0000313" key="2">
    <source>
        <dbReference type="Proteomes" id="UP000030341"/>
    </source>
</evidence>
<dbReference type="AlphaFoldDB" id="A0A0A7EME2"/>
<reference evidence="1 2" key="1">
    <citation type="submission" date="2014-11" db="EMBL/GenBank/DDBJ databases">
        <title>Complete Genome Sequence of Pseudoalteromonas sp. Strain OCN003 Isolated from Kaneohe Bay, Oahu, Hawaii.</title>
        <authorList>
            <person name="Beurmann S."/>
            <person name="Videau P."/>
            <person name="Ushijima B."/>
            <person name="Smith A.M."/>
            <person name="Aeby G.S."/>
            <person name="Callahan S.M."/>
            <person name="Belcaid M."/>
        </authorList>
    </citation>
    <scope>NUCLEOTIDE SEQUENCE [LARGE SCALE GENOMIC DNA]</scope>
    <source>
        <strain evidence="1 2">OCN003</strain>
    </source>
</reference>
<name>A0A0A7EME2_9GAMM</name>